<organism evidence="1 2">
    <name type="scientific">Streptococcus dysgalactiae subsp. equisimilis</name>
    <name type="common">Streptococcus equisimilis</name>
    <dbReference type="NCBI Taxonomy" id="119602"/>
    <lineage>
        <taxon>Bacteria</taxon>
        <taxon>Bacillati</taxon>
        <taxon>Bacillota</taxon>
        <taxon>Bacilli</taxon>
        <taxon>Lactobacillales</taxon>
        <taxon>Streptococcaceae</taxon>
        <taxon>Streptococcus</taxon>
    </lineage>
</organism>
<sequence>MGFFKDLLKSFAESTNNEVVITEKKISPSDRKSDEKKYYRFLEKRPYIVDFYGRPFDMPAYNDSFRTPEGYKLRELLLLIWWGKSKKGRKSSIAIPKYYFNTYNLNATRLTNDFLNKGLLLDDGEKVTLTEQGKKLYAKYQTLWEIHSFKSIPTNLDIDFPDWDLDIFTLEFYKLKNRYLKTEIRYYTNFIEFLSESSYPESAQERMRDIEMYQNFKNHDITEALDLTEKIEILKDIIKAK</sequence>
<name>A0A9X8XF48_STREQ</name>
<gene>
    <name evidence="1" type="ORF">NCTC6179_00500</name>
</gene>
<proteinExistence type="predicted"/>
<dbReference type="Proteomes" id="UP000249571">
    <property type="component" value="Chromosome 1"/>
</dbReference>
<accession>A0A9X8XF48</accession>
<dbReference type="RefSeq" id="WP_099982986.1">
    <property type="nucleotide sequence ID" value="NZ_LR134316.1"/>
</dbReference>
<evidence type="ECO:0000313" key="1">
    <source>
        <dbReference type="EMBL" id="SQF66340.1"/>
    </source>
</evidence>
<dbReference type="AlphaFoldDB" id="A0A9X8XF48"/>
<evidence type="ECO:0000313" key="2">
    <source>
        <dbReference type="Proteomes" id="UP000249571"/>
    </source>
</evidence>
<protein>
    <submittedName>
        <fullName evidence="1">Uncharacterized protein</fullName>
    </submittedName>
</protein>
<dbReference type="EMBL" id="LS483361">
    <property type="protein sequence ID" value="SQF66340.1"/>
    <property type="molecule type" value="Genomic_DNA"/>
</dbReference>
<reference evidence="1 2" key="1">
    <citation type="submission" date="2018-06" db="EMBL/GenBank/DDBJ databases">
        <authorList>
            <consortium name="Pathogen Informatics"/>
            <person name="Doyle S."/>
        </authorList>
    </citation>
    <scope>NUCLEOTIDE SEQUENCE [LARGE SCALE GENOMIC DNA]</scope>
    <source>
        <strain evidence="1 2">NCTC6179</strain>
    </source>
</reference>